<evidence type="ECO:0000313" key="3">
    <source>
        <dbReference type="Proteomes" id="UP000000763"/>
    </source>
</evidence>
<name>Q2R5T1_ORYSJ</name>
<accession>Q2R5T1</accession>
<evidence type="ECO:0000313" key="2">
    <source>
        <dbReference type="EMBL" id="AAX96586.1"/>
    </source>
</evidence>
<feature type="compositionally biased region" description="Basic and acidic residues" evidence="1">
    <location>
        <begin position="110"/>
        <end position="124"/>
    </location>
</feature>
<dbReference type="Proteomes" id="UP000000763">
    <property type="component" value="Chromosome 11"/>
</dbReference>
<organism evidence="2 3">
    <name type="scientific">Oryza sativa subsp. japonica</name>
    <name type="common">Rice</name>
    <dbReference type="NCBI Taxonomy" id="39947"/>
    <lineage>
        <taxon>Eukaryota</taxon>
        <taxon>Viridiplantae</taxon>
        <taxon>Streptophyta</taxon>
        <taxon>Embryophyta</taxon>
        <taxon>Tracheophyta</taxon>
        <taxon>Spermatophyta</taxon>
        <taxon>Magnoliopsida</taxon>
        <taxon>Liliopsida</taxon>
        <taxon>Poales</taxon>
        <taxon>Poaceae</taxon>
        <taxon>BOP clade</taxon>
        <taxon>Oryzoideae</taxon>
        <taxon>Oryzeae</taxon>
        <taxon>Oryzinae</taxon>
        <taxon>Oryza</taxon>
        <taxon>Oryza sativa</taxon>
    </lineage>
</organism>
<dbReference type="PANTHER" id="PTHR33170:SF2">
    <property type="entry name" value="OS12G0531500 PROTEIN"/>
    <property type="match status" value="1"/>
</dbReference>
<reference evidence="3" key="2">
    <citation type="journal article" date="2008" name="Nucleic Acids Res.">
        <title>The rice annotation project database (RAP-DB): 2008 update.</title>
        <authorList>
            <consortium name="The rice annotation project (RAP)"/>
        </authorList>
    </citation>
    <scope>GENOME REANNOTATION</scope>
    <source>
        <strain evidence="3">cv. Nipponbare</strain>
    </source>
</reference>
<gene>
    <name evidence="2" type="ordered locus">LOC_Os11g23920</name>
</gene>
<evidence type="ECO:0008006" key="4">
    <source>
        <dbReference type="Google" id="ProtNLM"/>
    </source>
</evidence>
<protein>
    <recommendedName>
        <fullName evidence="4">DUF4283 domain-containing protein</fullName>
    </recommendedName>
</protein>
<evidence type="ECO:0000256" key="1">
    <source>
        <dbReference type="SAM" id="MobiDB-lite"/>
    </source>
</evidence>
<dbReference type="EMBL" id="AC145327">
    <property type="protein sequence ID" value="AAX96586.1"/>
    <property type="molecule type" value="Genomic_DNA"/>
</dbReference>
<dbReference type="AlphaFoldDB" id="Q2R5T1"/>
<feature type="region of interest" description="Disordered" evidence="1">
    <location>
        <begin position="1"/>
        <end position="27"/>
    </location>
</feature>
<feature type="compositionally biased region" description="Basic and acidic residues" evidence="1">
    <location>
        <begin position="14"/>
        <end position="27"/>
    </location>
</feature>
<feature type="region of interest" description="Disordered" evidence="1">
    <location>
        <begin position="110"/>
        <end position="138"/>
    </location>
</feature>
<proteinExistence type="predicted"/>
<sequence>MAGESRLGGYGSLMRERQRGDGGGWQERDQVTRFKGFVFKTSTVKASVVESKMTENVVDELFVIWVKVHGIPAEAKTEDALRALIELVGNYKDIDGRSLKKDNLVRWEADDFSDKDSGGSSKEDQEYEDGDKASVGIS</sequence>
<feature type="compositionally biased region" description="Gly residues" evidence="1">
    <location>
        <begin position="1"/>
        <end position="11"/>
    </location>
</feature>
<reference evidence="3" key="1">
    <citation type="journal article" date="2005" name="Nature">
        <title>The map-based sequence of the rice genome.</title>
        <authorList>
            <consortium name="International rice genome sequencing project (IRGSP)"/>
            <person name="Matsumoto T."/>
            <person name="Wu J."/>
            <person name="Kanamori H."/>
            <person name="Katayose Y."/>
            <person name="Fujisawa M."/>
            <person name="Namiki N."/>
            <person name="Mizuno H."/>
            <person name="Yamamoto K."/>
            <person name="Antonio B.A."/>
            <person name="Baba T."/>
            <person name="Sakata K."/>
            <person name="Nagamura Y."/>
            <person name="Aoki H."/>
            <person name="Arikawa K."/>
            <person name="Arita K."/>
            <person name="Bito T."/>
            <person name="Chiden Y."/>
            <person name="Fujitsuka N."/>
            <person name="Fukunaka R."/>
            <person name="Hamada M."/>
            <person name="Harada C."/>
            <person name="Hayashi A."/>
            <person name="Hijishita S."/>
            <person name="Honda M."/>
            <person name="Hosokawa S."/>
            <person name="Ichikawa Y."/>
            <person name="Idonuma A."/>
            <person name="Iijima M."/>
            <person name="Ikeda M."/>
            <person name="Ikeno M."/>
            <person name="Ito K."/>
            <person name="Ito S."/>
            <person name="Ito T."/>
            <person name="Ito Y."/>
            <person name="Ito Y."/>
            <person name="Iwabuchi A."/>
            <person name="Kamiya K."/>
            <person name="Karasawa W."/>
            <person name="Kurita K."/>
            <person name="Katagiri S."/>
            <person name="Kikuta A."/>
            <person name="Kobayashi H."/>
            <person name="Kobayashi N."/>
            <person name="Machita K."/>
            <person name="Maehara T."/>
            <person name="Masukawa M."/>
            <person name="Mizubayashi T."/>
            <person name="Mukai Y."/>
            <person name="Nagasaki H."/>
            <person name="Nagata Y."/>
            <person name="Naito S."/>
            <person name="Nakashima M."/>
            <person name="Nakama Y."/>
            <person name="Nakamichi Y."/>
            <person name="Nakamura M."/>
            <person name="Meguro A."/>
            <person name="Negishi M."/>
            <person name="Ohta I."/>
            <person name="Ohta T."/>
            <person name="Okamoto M."/>
            <person name="Ono N."/>
            <person name="Saji S."/>
            <person name="Sakaguchi M."/>
            <person name="Sakai K."/>
            <person name="Shibata M."/>
            <person name="Shimokawa T."/>
            <person name="Song J."/>
            <person name="Takazaki Y."/>
            <person name="Terasawa K."/>
            <person name="Tsugane M."/>
            <person name="Tsuji K."/>
            <person name="Ueda S."/>
            <person name="Waki K."/>
            <person name="Yamagata H."/>
            <person name="Yamamoto M."/>
            <person name="Yamamoto S."/>
            <person name="Yamane H."/>
            <person name="Yoshiki S."/>
            <person name="Yoshihara R."/>
            <person name="Yukawa K."/>
            <person name="Zhong H."/>
            <person name="Yano M."/>
            <person name="Yuan Q."/>
            <person name="Ouyang S."/>
            <person name="Liu J."/>
            <person name="Jones K.M."/>
            <person name="Gansberger K."/>
            <person name="Moffat K."/>
            <person name="Hill J."/>
            <person name="Bera J."/>
            <person name="Fadrosh D."/>
            <person name="Jin S."/>
            <person name="Johri S."/>
            <person name="Kim M."/>
            <person name="Overton L."/>
            <person name="Reardon M."/>
            <person name="Tsitrin T."/>
            <person name="Vuong H."/>
            <person name="Weaver B."/>
            <person name="Ciecko A."/>
            <person name="Tallon L."/>
            <person name="Jackson J."/>
            <person name="Pai G."/>
            <person name="Aken S.V."/>
            <person name="Utterback T."/>
            <person name="Reidmuller S."/>
            <person name="Feldblyum T."/>
            <person name="Hsiao J."/>
            <person name="Zismann V."/>
            <person name="Iobst S."/>
            <person name="de Vazeille A.R."/>
            <person name="Buell C.R."/>
            <person name="Ying K."/>
            <person name="Li Y."/>
            <person name="Lu T."/>
            <person name="Huang Y."/>
            <person name="Zhao Q."/>
            <person name="Feng Q."/>
            <person name="Zhang L."/>
            <person name="Zhu J."/>
            <person name="Weng Q."/>
            <person name="Mu J."/>
            <person name="Lu Y."/>
            <person name="Fan D."/>
            <person name="Liu Y."/>
            <person name="Guan J."/>
            <person name="Zhang Y."/>
            <person name="Yu S."/>
            <person name="Liu X."/>
            <person name="Zhang Y."/>
            <person name="Hong G."/>
            <person name="Han B."/>
            <person name="Choisne N."/>
            <person name="Demange N."/>
            <person name="Orjeda G."/>
            <person name="Samain S."/>
            <person name="Cattolico L."/>
            <person name="Pelletier E."/>
            <person name="Couloux A."/>
            <person name="Segurens B."/>
            <person name="Wincker P."/>
            <person name="D'Hont A."/>
            <person name="Scarpelli C."/>
            <person name="Weissenbach J."/>
            <person name="Salanoubat M."/>
            <person name="Quetier F."/>
            <person name="Yu Y."/>
            <person name="Kim H.R."/>
            <person name="Rambo T."/>
            <person name="Currie J."/>
            <person name="Collura K."/>
            <person name="Luo M."/>
            <person name="Yang T."/>
            <person name="Ammiraju J.S.S."/>
            <person name="Engler F."/>
            <person name="Soderlund C."/>
            <person name="Wing R.A."/>
            <person name="Palmer L.E."/>
            <person name="de la Bastide M."/>
            <person name="Spiegel L."/>
            <person name="Nascimento L."/>
            <person name="Zutavern T."/>
            <person name="O'Shaughnessy A."/>
            <person name="Dike S."/>
            <person name="Dedhia N."/>
            <person name="Preston R."/>
            <person name="Balija V."/>
            <person name="McCombie W.R."/>
            <person name="Chow T."/>
            <person name="Chen H."/>
            <person name="Chung M."/>
            <person name="Chen C."/>
            <person name="Shaw J."/>
            <person name="Wu H."/>
            <person name="Hsiao K."/>
            <person name="Chao Y."/>
            <person name="Chu M."/>
            <person name="Cheng C."/>
            <person name="Hour A."/>
            <person name="Lee P."/>
            <person name="Lin S."/>
            <person name="Lin Y."/>
            <person name="Liou J."/>
            <person name="Liu S."/>
            <person name="Hsing Y."/>
            <person name="Raghuvanshi S."/>
            <person name="Mohanty A."/>
            <person name="Bharti A.K."/>
            <person name="Gaur A."/>
            <person name="Gupta V."/>
            <person name="Kumar D."/>
            <person name="Ravi V."/>
            <person name="Vij S."/>
            <person name="Kapur A."/>
            <person name="Khurana P."/>
            <person name="Khurana P."/>
            <person name="Khurana J.P."/>
            <person name="Tyagi A.K."/>
            <person name="Gaikwad K."/>
            <person name="Singh A."/>
            <person name="Dalal V."/>
            <person name="Srivastava S."/>
            <person name="Dixit A."/>
            <person name="Pal A.K."/>
            <person name="Ghazi I.A."/>
            <person name="Yadav M."/>
            <person name="Pandit A."/>
            <person name="Bhargava A."/>
            <person name="Sureshbabu K."/>
            <person name="Batra K."/>
            <person name="Sharma T.R."/>
            <person name="Mohapatra T."/>
            <person name="Singh N.K."/>
            <person name="Messing J."/>
            <person name="Nelson A.B."/>
            <person name="Fuks G."/>
            <person name="Kavchok S."/>
            <person name="Keizer G."/>
            <person name="Linton E."/>
            <person name="Llaca V."/>
            <person name="Song R."/>
            <person name="Tanyolac B."/>
            <person name="Young S."/>
            <person name="Ho-Il K."/>
            <person name="Hahn J.H."/>
            <person name="Sangsakoo G."/>
            <person name="Vanavichit A."/>
            <person name="de Mattos Luiz.A.T."/>
            <person name="Zimmer P.D."/>
            <person name="Malone G."/>
            <person name="Dellagostin O."/>
            <person name="de Oliveira A.C."/>
            <person name="Bevan M."/>
            <person name="Bancroft I."/>
            <person name="Minx P."/>
            <person name="Cordum H."/>
            <person name="Wilson R."/>
            <person name="Cheng Z."/>
            <person name="Jin W."/>
            <person name="Jiang J."/>
            <person name="Leong S.A."/>
            <person name="Iwama H."/>
            <person name="Gojobori T."/>
            <person name="Itoh T."/>
            <person name="Niimura Y."/>
            <person name="Fujii Y."/>
            <person name="Habara T."/>
            <person name="Sakai H."/>
            <person name="Sato Y."/>
            <person name="Wilson G."/>
            <person name="Kumar K."/>
            <person name="McCouch S."/>
            <person name="Juretic N."/>
            <person name="Hoen D."/>
            <person name="Wright S."/>
            <person name="Bruskiewich R."/>
            <person name="Bureau T."/>
            <person name="Miyao A."/>
            <person name="Hirochika H."/>
            <person name="Nishikawa T."/>
            <person name="Kadowaki K."/>
            <person name="Sugiura M."/>
            <person name="Burr B."/>
            <person name="Sasaki T."/>
        </authorList>
    </citation>
    <scope>NUCLEOTIDE SEQUENCE [LARGE SCALE GENOMIC DNA]</scope>
    <source>
        <strain evidence="3">cv. Nipponbare</strain>
    </source>
</reference>
<dbReference type="PANTHER" id="PTHR33170">
    <property type="entry name" value="DUF4283 DOMAIN-CONTAINING PROTEIN-RELATED"/>
    <property type="match status" value="1"/>
</dbReference>